<feature type="signal peptide" evidence="4">
    <location>
        <begin position="1"/>
        <end position="19"/>
    </location>
</feature>
<keyword evidence="3" id="KW-0720">Serine protease</keyword>
<evidence type="ECO:0000256" key="2">
    <source>
        <dbReference type="ARBA" id="ARBA00022801"/>
    </source>
</evidence>
<organism evidence="6 7">
    <name type="scientific">Luteolibacter luteus</name>
    <dbReference type="NCBI Taxonomy" id="2728835"/>
    <lineage>
        <taxon>Bacteria</taxon>
        <taxon>Pseudomonadati</taxon>
        <taxon>Verrucomicrobiota</taxon>
        <taxon>Verrucomicrobiia</taxon>
        <taxon>Verrucomicrobiales</taxon>
        <taxon>Verrucomicrobiaceae</taxon>
        <taxon>Luteolibacter</taxon>
    </lineage>
</organism>
<keyword evidence="4" id="KW-0732">Signal</keyword>
<dbReference type="AlphaFoldDB" id="A0A858REH4"/>
<dbReference type="Gene3D" id="3.20.190.20">
    <property type="match status" value="1"/>
</dbReference>
<dbReference type="Gene3D" id="2.30.42.10">
    <property type="match status" value="1"/>
</dbReference>
<proteinExistence type="predicted"/>
<dbReference type="InterPro" id="IPR041517">
    <property type="entry name" value="DEGP_PDZ"/>
</dbReference>
<dbReference type="InterPro" id="IPR046449">
    <property type="entry name" value="DEGP_PDZ_sf"/>
</dbReference>
<evidence type="ECO:0000313" key="6">
    <source>
        <dbReference type="EMBL" id="QJE94563.1"/>
    </source>
</evidence>
<evidence type="ECO:0000256" key="3">
    <source>
        <dbReference type="ARBA" id="ARBA00022825"/>
    </source>
</evidence>
<gene>
    <name evidence="6" type="ORF">HHL09_01780</name>
</gene>
<keyword evidence="1 6" id="KW-0645">Protease</keyword>
<dbReference type="SUPFAM" id="SSF50494">
    <property type="entry name" value="Trypsin-like serine proteases"/>
    <property type="match status" value="1"/>
</dbReference>
<dbReference type="Proteomes" id="UP000501812">
    <property type="component" value="Chromosome"/>
</dbReference>
<evidence type="ECO:0000256" key="4">
    <source>
        <dbReference type="SAM" id="SignalP"/>
    </source>
</evidence>
<dbReference type="PRINTS" id="PR00834">
    <property type="entry name" value="PROTEASES2C"/>
</dbReference>
<evidence type="ECO:0000259" key="5">
    <source>
        <dbReference type="Pfam" id="PF17815"/>
    </source>
</evidence>
<feature type="chain" id="PRO_5032548098" evidence="4">
    <location>
        <begin position="20"/>
        <end position="503"/>
    </location>
</feature>
<dbReference type="Pfam" id="PF13365">
    <property type="entry name" value="Trypsin_2"/>
    <property type="match status" value="1"/>
</dbReference>
<dbReference type="GO" id="GO:0006508">
    <property type="term" value="P:proteolysis"/>
    <property type="evidence" value="ECO:0007669"/>
    <property type="project" value="UniProtKB-KW"/>
</dbReference>
<dbReference type="InterPro" id="IPR009003">
    <property type="entry name" value="Peptidase_S1_PA"/>
</dbReference>
<dbReference type="PANTHER" id="PTHR45980:SF9">
    <property type="entry name" value="PROTEASE DO-LIKE 10, MITOCHONDRIAL-RELATED"/>
    <property type="match status" value="1"/>
</dbReference>
<dbReference type="InterPro" id="IPR043504">
    <property type="entry name" value="Peptidase_S1_PA_chymotrypsin"/>
</dbReference>
<keyword evidence="2" id="KW-0378">Hydrolase</keyword>
<dbReference type="GO" id="GO:0004252">
    <property type="term" value="F:serine-type endopeptidase activity"/>
    <property type="evidence" value="ECO:0007669"/>
    <property type="project" value="InterPro"/>
</dbReference>
<feature type="domain" description="Protease Do-like PDZ" evidence="5">
    <location>
        <begin position="362"/>
        <end position="497"/>
    </location>
</feature>
<dbReference type="PANTHER" id="PTHR45980">
    <property type="match status" value="1"/>
</dbReference>
<dbReference type="InterPro" id="IPR001940">
    <property type="entry name" value="Peptidase_S1C"/>
</dbReference>
<dbReference type="Gene3D" id="2.40.10.10">
    <property type="entry name" value="Trypsin-like serine proteases"/>
    <property type="match status" value="2"/>
</dbReference>
<name>A0A858REH4_9BACT</name>
<dbReference type="Pfam" id="PF17815">
    <property type="entry name" value="PDZ_3"/>
    <property type="match status" value="1"/>
</dbReference>
<evidence type="ECO:0000313" key="7">
    <source>
        <dbReference type="Proteomes" id="UP000501812"/>
    </source>
</evidence>
<dbReference type="SUPFAM" id="SSF50156">
    <property type="entry name" value="PDZ domain-like"/>
    <property type="match status" value="1"/>
</dbReference>
<dbReference type="InterPro" id="IPR036034">
    <property type="entry name" value="PDZ_sf"/>
</dbReference>
<reference evidence="6 7" key="1">
    <citation type="submission" date="2020-04" db="EMBL/GenBank/DDBJ databases">
        <title>Luteolibacter sp. G-1-1-1 isolated from soil.</title>
        <authorList>
            <person name="Dahal R.H."/>
        </authorList>
    </citation>
    <scope>NUCLEOTIDE SEQUENCE [LARGE SCALE GENOMIC DNA]</scope>
    <source>
        <strain evidence="6 7">G-1-1-1</strain>
    </source>
</reference>
<dbReference type="RefSeq" id="WP_169452784.1">
    <property type="nucleotide sequence ID" value="NZ_CP051774.1"/>
</dbReference>
<evidence type="ECO:0000256" key="1">
    <source>
        <dbReference type="ARBA" id="ARBA00022670"/>
    </source>
</evidence>
<accession>A0A858REH4</accession>
<dbReference type="KEGG" id="luo:HHL09_01780"/>
<sequence>MFARILATLALFTASQVLAQTEAPAAAPPETPPIPDTPAGAPSDIYRSVVRIEAAAQVPDYTTPWNSGRFGGGIGTGFLIGENTFLTNAHVVSNERRLLITVHGSPRKYPAKVKFIAHDCDLALLEVEDFTDFEKFPKLSLGDVPQLESQVRVIGYPIGGERLSVTRGVVSRIDFSSYSHSRADQHLIVQIDAAINPGNSGGPVLQDGKVVGVAFQGLRQADNTGYIIPTPVIRRFLKDIEDGQYDFYVDLGVATFPLYNPAMRKALKLADNGLGVLVTDVTPTGACDGILKPGDVLLTIDGHEIDSAGQILLDGEKVDLNEVVERKFAGDKVKLRWQNSEGSKEADVALKPLPPARMYAIQYEKKPRYLVFAGLVFQPLDTNLFASAKFDNVNVRRLYTDYVPKGIFTERQDIVLLTRVESDPINSQLADFAGLAVDKINGVTVKSLKHADELLHPATPPEFHVIELFGAPRPVVIPASAVEAANTRVKKTYAIERLSNFTE</sequence>
<keyword evidence="7" id="KW-1185">Reference proteome</keyword>
<protein>
    <submittedName>
        <fullName evidence="6">Trypsin-like serine protease</fullName>
    </submittedName>
</protein>
<dbReference type="EMBL" id="CP051774">
    <property type="protein sequence ID" value="QJE94563.1"/>
    <property type="molecule type" value="Genomic_DNA"/>
</dbReference>